<evidence type="ECO:0000256" key="2">
    <source>
        <dbReference type="ARBA" id="ARBA00023002"/>
    </source>
</evidence>
<keyword evidence="6" id="KW-1185">Reference proteome</keyword>
<comment type="similarity">
    <text evidence="1 3">Belongs to the short-chain dehydrogenases/reductases (SDR) family.</text>
</comment>
<gene>
    <name evidence="5" type="ORF">GO499_09750</name>
</gene>
<dbReference type="GO" id="GO:0016020">
    <property type="term" value="C:membrane"/>
    <property type="evidence" value="ECO:0007669"/>
    <property type="project" value="TreeGrafter"/>
</dbReference>
<dbReference type="SUPFAM" id="SSF51735">
    <property type="entry name" value="NAD(P)-binding Rossmann-fold domains"/>
    <property type="match status" value="1"/>
</dbReference>
<dbReference type="RefSeq" id="WP_161862014.1">
    <property type="nucleotide sequence ID" value="NZ_CP046620.1"/>
</dbReference>
<feature type="domain" description="Ketoreductase" evidence="4">
    <location>
        <begin position="13"/>
        <end position="196"/>
    </location>
</feature>
<evidence type="ECO:0000259" key="4">
    <source>
        <dbReference type="SMART" id="SM00822"/>
    </source>
</evidence>
<proteinExistence type="inferred from homology"/>
<reference evidence="5 6" key="1">
    <citation type="submission" date="2019-12" db="EMBL/GenBank/DDBJ databases">
        <title>Complete genome sequence of Algicella marina strain 9Alg 56(T) isolated from the red alga Tichocarpus crinitus.</title>
        <authorList>
            <person name="Kim S.-G."/>
            <person name="Nedashkovskaya O.I."/>
        </authorList>
    </citation>
    <scope>NUCLEOTIDE SEQUENCE [LARGE SCALE GENOMIC DNA]</scope>
    <source>
        <strain evidence="5 6">9Alg 56</strain>
    </source>
</reference>
<dbReference type="Gene3D" id="3.40.50.720">
    <property type="entry name" value="NAD(P)-binding Rossmann-like Domain"/>
    <property type="match status" value="1"/>
</dbReference>
<dbReference type="InterPro" id="IPR057326">
    <property type="entry name" value="KR_dom"/>
</dbReference>
<dbReference type="GO" id="GO:0016491">
    <property type="term" value="F:oxidoreductase activity"/>
    <property type="evidence" value="ECO:0007669"/>
    <property type="project" value="UniProtKB-KW"/>
</dbReference>
<accession>A0A6P1T1D6</accession>
<dbReference type="PANTHER" id="PTHR44196:SF1">
    <property type="entry name" value="DEHYDROGENASE_REDUCTASE SDR FAMILY MEMBER 7B"/>
    <property type="match status" value="1"/>
</dbReference>
<dbReference type="PANTHER" id="PTHR44196">
    <property type="entry name" value="DEHYDROGENASE/REDUCTASE SDR FAMILY MEMBER 7B"/>
    <property type="match status" value="1"/>
</dbReference>
<dbReference type="PROSITE" id="PS00061">
    <property type="entry name" value="ADH_SHORT"/>
    <property type="match status" value="1"/>
</dbReference>
<protein>
    <submittedName>
        <fullName evidence="5">SDR family NAD(P)-dependent oxidoreductase</fullName>
    </submittedName>
</protein>
<evidence type="ECO:0000313" key="5">
    <source>
        <dbReference type="EMBL" id="QHQ35453.1"/>
    </source>
</evidence>
<evidence type="ECO:0000256" key="3">
    <source>
        <dbReference type="RuleBase" id="RU000363"/>
    </source>
</evidence>
<dbReference type="Proteomes" id="UP000464495">
    <property type="component" value="Chromosome"/>
</dbReference>
<dbReference type="AlphaFoldDB" id="A0A6P1T1D6"/>
<sequence>MSVFDQIARPKDGSVWITGASSGIGRAVALRLAQDGWTVYATARSAGKLAELEIEAESRPGRIIALPGDVTDPTRMAICLAEITASGPLAMAILNAGVYTPMRATNFKAETARTMLRVNLEGVANALDPLLRYFIPRGTGVIAVTASVAGYRGLPDAAIYSATKAGLIAMCESLAMDVVDLGIRLSVINPGFVRTEATAVNDFEMPFLMEPKNAADRIVDGLARPGFAITFPRRFSLLLRLIGLLPNRSYIAAIRTMLGWRAKP</sequence>
<evidence type="ECO:0000256" key="1">
    <source>
        <dbReference type="ARBA" id="ARBA00006484"/>
    </source>
</evidence>
<evidence type="ECO:0000313" key="6">
    <source>
        <dbReference type="Proteomes" id="UP000464495"/>
    </source>
</evidence>
<dbReference type="InterPro" id="IPR020904">
    <property type="entry name" value="Sc_DH/Rdtase_CS"/>
</dbReference>
<name>A0A6P1T1D6_9RHOB</name>
<dbReference type="EMBL" id="CP046620">
    <property type="protein sequence ID" value="QHQ35453.1"/>
    <property type="molecule type" value="Genomic_DNA"/>
</dbReference>
<dbReference type="InterPro" id="IPR002347">
    <property type="entry name" value="SDR_fam"/>
</dbReference>
<dbReference type="PRINTS" id="PR00080">
    <property type="entry name" value="SDRFAMILY"/>
</dbReference>
<dbReference type="PRINTS" id="PR00081">
    <property type="entry name" value="GDHRDH"/>
</dbReference>
<dbReference type="Pfam" id="PF00106">
    <property type="entry name" value="adh_short"/>
    <property type="match status" value="1"/>
</dbReference>
<dbReference type="KEGG" id="amaq:GO499_09750"/>
<organism evidence="5 6">
    <name type="scientific">Algicella marina</name>
    <dbReference type="NCBI Taxonomy" id="2683284"/>
    <lineage>
        <taxon>Bacteria</taxon>
        <taxon>Pseudomonadati</taxon>
        <taxon>Pseudomonadota</taxon>
        <taxon>Alphaproteobacteria</taxon>
        <taxon>Rhodobacterales</taxon>
        <taxon>Paracoccaceae</taxon>
        <taxon>Algicella</taxon>
    </lineage>
</organism>
<keyword evidence="2" id="KW-0560">Oxidoreductase</keyword>
<dbReference type="SMART" id="SM00822">
    <property type="entry name" value="PKS_KR"/>
    <property type="match status" value="1"/>
</dbReference>
<dbReference type="InterPro" id="IPR036291">
    <property type="entry name" value="NAD(P)-bd_dom_sf"/>
</dbReference>